<proteinExistence type="inferred from homology"/>
<feature type="transmembrane region" description="Helical" evidence="6">
    <location>
        <begin position="187"/>
        <end position="206"/>
    </location>
</feature>
<dbReference type="InterPro" id="IPR039020">
    <property type="entry name" value="PaxB-like"/>
</dbReference>
<keyword evidence="4 6" id="KW-1133">Transmembrane helix</keyword>
<accession>A0AB34KKZ1</accession>
<dbReference type="AlphaFoldDB" id="A0AB34KKZ1"/>
<dbReference type="GO" id="GO:0016020">
    <property type="term" value="C:membrane"/>
    <property type="evidence" value="ECO:0007669"/>
    <property type="project" value="UniProtKB-SubCell"/>
</dbReference>
<evidence type="ECO:0000313" key="7">
    <source>
        <dbReference type="EMBL" id="KAL1583990.1"/>
    </source>
</evidence>
<dbReference type="RefSeq" id="XP_069227096.1">
    <property type="nucleotide sequence ID" value="XM_069376047.1"/>
</dbReference>
<dbReference type="Pfam" id="PF25129">
    <property type="entry name" value="Pyr4-TMTC"/>
    <property type="match status" value="1"/>
</dbReference>
<keyword evidence="3 6" id="KW-0812">Transmembrane</keyword>
<feature type="transmembrane region" description="Helical" evidence="6">
    <location>
        <begin position="218"/>
        <end position="239"/>
    </location>
</feature>
<reference evidence="7 8" key="1">
    <citation type="journal article" date="2020" name="Microbiol. Resour. Announc.">
        <title>Draft Genome Sequence of a Cladosporium Species Isolated from the Mesophotic Ascidian Didemnum maculosum.</title>
        <authorList>
            <person name="Gioti A."/>
            <person name="Siaperas R."/>
            <person name="Nikolaivits E."/>
            <person name="Le Goff G."/>
            <person name="Ouazzani J."/>
            <person name="Kotoulas G."/>
            <person name="Topakas E."/>
        </authorList>
    </citation>
    <scope>NUCLEOTIDE SEQUENCE [LARGE SCALE GENOMIC DNA]</scope>
    <source>
        <strain evidence="7 8">TM138-S3</strain>
    </source>
</reference>
<dbReference type="PANTHER" id="PTHR42038:SF4">
    <property type="entry name" value="INTEGRAL MEMBRANE PROTEIN"/>
    <property type="match status" value="1"/>
</dbReference>
<evidence type="ECO:0000256" key="1">
    <source>
        <dbReference type="ARBA" id="ARBA00004141"/>
    </source>
</evidence>
<sequence length="250" mass="29276">MSENFALANKVGHLIVQPSDLKLNPPESYLFVQDGLIISCGVIYALCYLFILFRVYGDRTLPFARFGSVQFLSWTMAYEVFYALKTTTTNLERLCFLAWVELDFALAYVIMKRVYTPDQRRKYTRNMVGLFLLGLGGLEALTRFYPDPREQFTAYWTGILLQFPIGWACLISLWQDQSLKGHSLEMWLTRYIGCYTAYGVFFWRYWNVPQNWEYVGSSWSIGIIILTLIPETIYPFLYVKIFFATKNKLE</sequence>
<name>A0AB34KKZ1_9PEZI</name>
<comment type="caution">
    <text evidence="7">The sequence shown here is derived from an EMBL/GenBank/DDBJ whole genome shotgun (WGS) entry which is preliminary data.</text>
</comment>
<feature type="transmembrane region" description="Helical" evidence="6">
    <location>
        <begin position="152"/>
        <end position="175"/>
    </location>
</feature>
<evidence type="ECO:0000256" key="4">
    <source>
        <dbReference type="ARBA" id="ARBA00022989"/>
    </source>
</evidence>
<gene>
    <name evidence="7" type="ORF">WHR41_07442</name>
</gene>
<keyword evidence="8" id="KW-1185">Reference proteome</keyword>
<dbReference type="Proteomes" id="UP000803884">
    <property type="component" value="Unassembled WGS sequence"/>
</dbReference>
<evidence type="ECO:0000256" key="5">
    <source>
        <dbReference type="ARBA" id="ARBA00023136"/>
    </source>
</evidence>
<dbReference type="GO" id="GO:0016829">
    <property type="term" value="F:lyase activity"/>
    <property type="evidence" value="ECO:0007669"/>
    <property type="project" value="InterPro"/>
</dbReference>
<protein>
    <submittedName>
        <fullName evidence="7">Uncharacterized protein</fullName>
    </submittedName>
</protein>
<dbReference type="PANTHER" id="PTHR42038">
    <property type="match status" value="1"/>
</dbReference>
<keyword evidence="5 6" id="KW-0472">Membrane</keyword>
<feature type="transmembrane region" description="Helical" evidence="6">
    <location>
        <begin position="127"/>
        <end position="146"/>
    </location>
</feature>
<evidence type="ECO:0000313" key="8">
    <source>
        <dbReference type="Proteomes" id="UP000803884"/>
    </source>
</evidence>
<comment type="subcellular location">
    <subcellularLocation>
        <location evidence="1">Membrane</location>
        <topology evidence="1">Multi-pass membrane protein</topology>
    </subcellularLocation>
</comment>
<organism evidence="7 8">
    <name type="scientific">Cladosporium halotolerans</name>
    <dbReference type="NCBI Taxonomy" id="1052096"/>
    <lineage>
        <taxon>Eukaryota</taxon>
        <taxon>Fungi</taxon>
        <taxon>Dikarya</taxon>
        <taxon>Ascomycota</taxon>
        <taxon>Pezizomycotina</taxon>
        <taxon>Dothideomycetes</taxon>
        <taxon>Dothideomycetidae</taxon>
        <taxon>Cladosporiales</taxon>
        <taxon>Cladosporiaceae</taxon>
        <taxon>Cladosporium</taxon>
    </lineage>
</organism>
<feature type="transmembrane region" description="Helical" evidence="6">
    <location>
        <begin position="36"/>
        <end position="56"/>
    </location>
</feature>
<comment type="similarity">
    <text evidence="2">Belongs to the paxB family.</text>
</comment>
<dbReference type="GeneID" id="96008885"/>
<evidence type="ECO:0000256" key="2">
    <source>
        <dbReference type="ARBA" id="ARBA00006757"/>
    </source>
</evidence>
<evidence type="ECO:0000256" key="3">
    <source>
        <dbReference type="ARBA" id="ARBA00022692"/>
    </source>
</evidence>
<evidence type="ECO:0000256" key="6">
    <source>
        <dbReference type="SAM" id="Phobius"/>
    </source>
</evidence>
<dbReference type="EMBL" id="JAAQHG020000030">
    <property type="protein sequence ID" value="KAL1583990.1"/>
    <property type="molecule type" value="Genomic_DNA"/>
</dbReference>